<keyword evidence="6 11" id="KW-0067">ATP-binding</keyword>
<dbReference type="GO" id="GO:0003677">
    <property type="term" value="F:DNA binding"/>
    <property type="evidence" value="ECO:0007669"/>
    <property type="project" value="UniProtKB-KW"/>
</dbReference>
<keyword evidence="4 11" id="KW-0479">Metal-binding</keyword>
<dbReference type="GO" id="GO:0006265">
    <property type="term" value="P:DNA topological change"/>
    <property type="evidence" value="ECO:0007669"/>
    <property type="project" value="UniProtKB-UniRule"/>
</dbReference>
<dbReference type="NCBIfam" id="NF004189">
    <property type="entry name" value="PRK05644.1"/>
    <property type="match status" value="1"/>
</dbReference>
<dbReference type="InterPro" id="IPR013759">
    <property type="entry name" value="Topo_IIA_B_C"/>
</dbReference>
<dbReference type="Pfam" id="PF01751">
    <property type="entry name" value="Toprim"/>
    <property type="match status" value="1"/>
</dbReference>
<evidence type="ECO:0000313" key="14">
    <source>
        <dbReference type="Proteomes" id="UP000197361"/>
    </source>
</evidence>
<feature type="site" description="Interaction with DNA" evidence="11">
    <location>
        <position position="474"/>
    </location>
</feature>
<dbReference type="Proteomes" id="UP000197361">
    <property type="component" value="Unassembled WGS sequence"/>
</dbReference>
<dbReference type="GO" id="GO:0005737">
    <property type="term" value="C:cytoplasm"/>
    <property type="evidence" value="ECO:0007669"/>
    <property type="project" value="UniProtKB-SubCell"/>
</dbReference>
<comment type="subunit">
    <text evidence="11">Heterotetramer, composed of two GyrA and two GyrB chains. In the heterotetramer, GyrA contains the active site tyrosine that forms a transient covalent intermediate with DNA, while GyrB binds cofactors and catalyzes ATP hydrolysis.</text>
</comment>
<dbReference type="PANTHER" id="PTHR45866">
    <property type="entry name" value="DNA GYRASE/TOPOISOMERASE SUBUNIT B"/>
    <property type="match status" value="1"/>
</dbReference>
<comment type="similarity">
    <text evidence="2 11">Belongs to the type II topoisomerase GyrB family.</text>
</comment>
<evidence type="ECO:0000256" key="2">
    <source>
        <dbReference type="ARBA" id="ARBA00010708"/>
    </source>
</evidence>
<comment type="function">
    <text evidence="11">A type II topoisomerase that negatively supercoils closed circular double-stranded (ds) DNA in an ATP-dependent manner to modulate DNA topology and maintain chromosomes in an underwound state. Negative supercoiling favors strand separation, and DNA replication, transcription, recombination and repair, all of which involve strand separation. Also able to catalyze the interconversion of other topological isomers of dsDNA rings, including catenanes and knotted rings. Type II topoisomerases break and join 2 DNA strands simultaneously in an ATP-dependent manner.</text>
</comment>
<dbReference type="Pfam" id="PF02518">
    <property type="entry name" value="HATPase_c"/>
    <property type="match status" value="1"/>
</dbReference>
<keyword evidence="7 11" id="KW-0460">Magnesium</keyword>
<dbReference type="PRINTS" id="PR01159">
    <property type="entry name" value="DNAGYRASEB"/>
</dbReference>
<dbReference type="EMBL" id="NISK01000001">
    <property type="protein sequence ID" value="OWQ99012.1"/>
    <property type="molecule type" value="Genomic_DNA"/>
</dbReference>
<evidence type="ECO:0000256" key="11">
    <source>
        <dbReference type="HAMAP-Rule" id="MF_01898"/>
    </source>
</evidence>
<comment type="subcellular location">
    <subcellularLocation>
        <location evidence="11">Cytoplasm</location>
    </subcellularLocation>
</comment>
<dbReference type="GO" id="GO:0003918">
    <property type="term" value="F:DNA topoisomerase type II (double strand cut, ATP-hydrolyzing) activity"/>
    <property type="evidence" value="ECO:0007669"/>
    <property type="project" value="UniProtKB-UniRule"/>
</dbReference>
<dbReference type="SUPFAM" id="SSF56719">
    <property type="entry name" value="Type II DNA topoisomerase"/>
    <property type="match status" value="1"/>
</dbReference>
<dbReference type="PROSITE" id="PS50880">
    <property type="entry name" value="TOPRIM"/>
    <property type="match status" value="1"/>
</dbReference>
<dbReference type="GO" id="GO:0005524">
    <property type="term" value="F:ATP binding"/>
    <property type="evidence" value="ECO:0007669"/>
    <property type="project" value="UniProtKB-UniRule"/>
</dbReference>
<feature type="binding site" evidence="11">
    <location>
        <position position="449"/>
    </location>
    <ligand>
        <name>Mg(2+)</name>
        <dbReference type="ChEBI" id="CHEBI:18420"/>
        <label>1</label>
        <note>catalytic</note>
    </ligand>
</feature>
<dbReference type="CDD" id="cd16928">
    <property type="entry name" value="HATPase_GyrB-like"/>
    <property type="match status" value="1"/>
</dbReference>
<evidence type="ECO:0000256" key="9">
    <source>
        <dbReference type="ARBA" id="ARBA00023125"/>
    </source>
</evidence>
<dbReference type="FunFam" id="3.40.50.670:FF:000007">
    <property type="entry name" value="DNA gyrase subunit B"/>
    <property type="match status" value="1"/>
</dbReference>
<dbReference type="Gene3D" id="3.40.50.670">
    <property type="match status" value="2"/>
</dbReference>
<gene>
    <name evidence="11 13" type="primary">gyrB</name>
    <name evidence="13" type="ORF">CDQ92_02230</name>
</gene>
<dbReference type="SMART" id="SM00387">
    <property type="entry name" value="HATPase_c"/>
    <property type="match status" value="1"/>
</dbReference>
<dbReference type="CDD" id="cd03366">
    <property type="entry name" value="TOPRIM_TopoIIA_GyrB"/>
    <property type="match status" value="1"/>
</dbReference>
<feature type="binding site" evidence="11">
    <location>
        <position position="522"/>
    </location>
    <ligand>
        <name>Mg(2+)</name>
        <dbReference type="ChEBI" id="CHEBI:18420"/>
        <label>1</label>
        <note>catalytic</note>
    </ligand>
</feature>
<comment type="miscellaneous">
    <text evidence="11">Few gyrases are as efficient as E.coli at forming negative supercoils. Not all organisms have 2 type II topoisomerases; in organisms with a single type II topoisomerase this enzyme also has to decatenate newly replicated chromosomes.</text>
</comment>
<evidence type="ECO:0000259" key="12">
    <source>
        <dbReference type="PROSITE" id="PS50880"/>
    </source>
</evidence>
<dbReference type="NCBIfam" id="TIGR01059">
    <property type="entry name" value="gyrB"/>
    <property type="match status" value="1"/>
</dbReference>
<dbReference type="Gene3D" id="3.30.565.10">
    <property type="entry name" value="Histidine kinase-like ATPase, C-terminal domain"/>
    <property type="match status" value="1"/>
</dbReference>
<evidence type="ECO:0000256" key="10">
    <source>
        <dbReference type="ARBA" id="ARBA00023235"/>
    </source>
</evidence>
<evidence type="ECO:0000256" key="1">
    <source>
        <dbReference type="ARBA" id="ARBA00000185"/>
    </source>
</evidence>
<dbReference type="PROSITE" id="PS00177">
    <property type="entry name" value="TOPOISOMERASE_II"/>
    <property type="match status" value="1"/>
</dbReference>
<dbReference type="InterPro" id="IPR011557">
    <property type="entry name" value="GyrB"/>
</dbReference>
<dbReference type="GO" id="GO:0005694">
    <property type="term" value="C:chromosome"/>
    <property type="evidence" value="ECO:0007669"/>
    <property type="project" value="InterPro"/>
</dbReference>
<dbReference type="InterPro" id="IPR014721">
    <property type="entry name" value="Ribsml_uS5_D2-typ_fold_subgr"/>
</dbReference>
<name>A0A246K0H5_9SPHN</name>
<evidence type="ECO:0000256" key="7">
    <source>
        <dbReference type="ARBA" id="ARBA00022842"/>
    </source>
</evidence>
<dbReference type="SMART" id="SM00433">
    <property type="entry name" value="TOP2c"/>
    <property type="match status" value="1"/>
</dbReference>
<dbReference type="Pfam" id="PF00986">
    <property type="entry name" value="DNA_gyraseB_C"/>
    <property type="match status" value="1"/>
</dbReference>
<dbReference type="NCBIfam" id="NF011501">
    <property type="entry name" value="PRK14939.1"/>
    <property type="match status" value="1"/>
</dbReference>
<reference evidence="13 14" key="1">
    <citation type="journal article" date="2010" name="Int. J. Syst. Evol. Microbiol.">
        <title>Sphingopyxis bauzanensis sp. nov., a psychrophilic bacterium isolated from soil.</title>
        <authorList>
            <person name="Zhang D.C."/>
            <person name="Liu H.C."/>
            <person name="Xin Y.H."/>
            <person name="Zhou Y.G."/>
            <person name="Schinner F."/>
            <person name="Margesin R."/>
        </authorList>
    </citation>
    <scope>NUCLEOTIDE SEQUENCE [LARGE SCALE GENOMIC DNA]</scope>
    <source>
        <strain evidence="13 14">DSM 22271</strain>
    </source>
</reference>
<dbReference type="Gene3D" id="3.30.230.10">
    <property type="match status" value="1"/>
</dbReference>
<organism evidence="13 14">
    <name type="scientific">Sphingopyxis bauzanensis</name>
    <dbReference type="NCBI Taxonomy" id="651663"/>
    <lineage>
        <taxon>Bacteria</taxon>
        <taxon>Pseudomonadati</taxon>
        <taxon>Pseudomonadota</taxon>
        <taxon>Alphaproteobacteria</taxon>
        <taxon>Sphingomonadales</taxon>
        <taxon>Sphingomonadaceae</taxon>
        <taxon>Sphingopyxis</taxon>
    </lineage>
</organism>
<dbReference type="InterPro" id="IPR049353">
    <property type="entry name" value="GyrB_hook"/>
</dbReference>
<dbReference type="InterPro" id="IPR006171">
    <property type="entry name" value="TOPRIM_dom"/>
</dbReference>
<dbReference type="InterPro" id="IPR002288">
    <property type="entry name" value="DNA_gyrase_B_C"/>
</dbReference>
<keyword evidence="8 11" id="KW-0799">Topoisomerase</keyword>
<keyword evidence="9" id="KW-0238">DNA-binding</keyword>
<dbReference type="InterPro" id="IPR013760">
    <property type="entry name" value="Topo_IIA-like_dom_sf"/>
</dbReference>
<dbReference type="SUPFAM" id="SSF55874">
    <property type="entry name" value="ATPase domain of HSP90 chaperone/DNA topoisomerase II/histidine kinase"/>
    <property type="match status" value="1"/>
</dbReference>
<dbReference type="InterPro" id="IPR036890">
    <property type="entry name" value="HATPase_C_sf"/>
</dbReference>
<dbReference type="Pfam" id="PF00204">
    <property type="entry name" value="DNA_gyraseB"/>
    <property type="match status" value="1"/>
</dbReference>
<comment type="catalytic activity">
    <reaction evidence="1 11">
        <text>ATP-dependent breakage, passage and rejoining of double-stranded DNA.</text>
        <dbReference type="EC" id="5.6.2.2"/>
    </reaction>
</comment>
<dbReference type="FunFam" id="3.30.565.10:FF:000002">
    <property type="entry name" value="DNA gyrase subunit B"/>
    <property type="match status" value="1"/>
</dbReference>
<dbReference type="EC" id="5.6.2.2" evidence="11"/>
<dbReference type="InterPro" id="IPR013506">
    <property type="entry name" value="Topo_IIA_bsu_dom2"/>
</dbReference>
<dbReference type="InterPro" id="IPR000565">
    <property type="entry name" value="Topo_IIA_B"/>
</dbReference>
<dbReference type="InterPro" id="IPR018522">
    <property type="entry name" value="TopoIIA_CS"/>
</dbReference>
<keyword evidence="14" id="KW-1185">Reference proteome</keyword>
<evidence type="ECO:0000256" key="5">
    <source>
        <dbReference type="ARBA" id="ARBA00022741"/>
    </source>
</evidence>
<feature type="binding site" evidence="11">
    <location>
        <position position="522"/>
    </location>
    <ligand>
        <name>Mg(2+)</name>
        <dbReference type="ChEBI" id="CHEBI:18420"/>
        <label>2</label>
    </ligand>
</feature>
<evidence type="ECO:0000256" key="6">
    <source>
        <dbReference type="ARBA" id="ARBA00022840"/>
    </source>
</evidence>
<comment type="caution">
    <text evidence="13">The sequence shown here is derived from an EMBL/GenBank/DDBJ whole genome shotgun (WGS) entry which is preliminary data.</text>
</comment>
<dbReference type="FunFam" id="3.30.230.10:FF:000005">
    <property type="entry name" value="DNA gyrase subunit B"/>
    <property type="match status" value="1"/>
</dbReference>
<dbReference type="Pfam" id="PF21249">
    <property type="entry name" value="GyrB_hook"/>
    <property type="match status" value="1"/>
</dbReference>
<feature type="domain" description="Toprim" evidence="12">
    <location>
        <begin position="443"/>
        <end position="557"/>
    </location>
</feature>
<evidence type="ECO:0000256" key="4">
    <source>
        <dbReference type="ARBA" id="ARBA00022723"/>
    </source>
</evidence>
<dbReference type="InterPro" id="IPR034160">
    <property type="entry name" value="TOPRIM_GyrB"/>
</dbReference>
<dbReference type="SUPFAM" id="SSF54211">
    <property type="entry name" value="Ribosomal protein S5 domain 2-like"/>
    <property type="match status" value="1"/>
</dbReference>
<proteinExistence type="inferred from homology"/>
<keyword evidence="3 11" id="KW-0963">Cytoplasm</keyword>
<dbReference type="OrthoDB" id="9802808at2"/>
<dbReference type="GO" id="GO:0046872">
    <property type="term" value="F:metal ion binding"/>
    <property type="evidence" value="ECO:0007669"/>
    <property type="project" value="UniProtKB-KW"/>
</dbReference>
<dbReference type="InterPro" id="IPR003594">
    <property type="entry name" value="HATPase_dom"/>
</dbReference>
<keyword evidence="5 11" id="KW-0547">Nucleotide-binding</keyword>
<evidence type="ECO:0000256" key="8">
    <source>
        <dbReference type="ARBA" id="ARBA00023029"/>
    </source>
</evidence>
<accession>A0A246K0H5</accession>
<protein>
    <recommendedName>
        <fullName evidence="11">DNA gyrase subunit B</fullName>
        <ecNumber evidence="11">5.6.2.2</ecNumber>
    </recommendedName>
</protein>
<dbReference type="HAMAP" id="MF_01898">
    <property type="entry name" value="GyrB"/>
    <property type="match status" value="1"/>
</dbReference>
<dbReference type="GO" id="GO:0006261">
    <property type="term" value="P:DNA-templated DNA replication"/>
    <property type="evidence" value="ECO:0007669"/>
    <property type="project" value="UniProtKB-UniRule"/>
</dbReference>
<sequence>MTDTPENTAPSANANLPNANAYGADSIKVLKGLDAVRKRPGMYIGDTDDGSGLHHMVFEVSDNAIDEALAGHCDLVLITLNSDGSVSVEDNGRGIPTGIHAEEGISAAEVIMTQLHAGGKFENTSDDNAYKVSGGLHGVGVSVVNALSEWLELTIWRDGEEHWMRFEHGDSVAPLKVNGPAPAGKKGTRVTFQASTETFKNVLEFDFEKLEHRYRELAFLNSGVRIKLVDARHAEHQSHDLYYEGGIGAFVKYLDRNKNALLPDPIAISSERDGIGIEVALEWNDSYYENVLCFTNNIPQRDGGTHLAAFRAALTRTINGYGDKSGILKKEKVSLTGDDMREGLTAIVSVKLPDPKFSSQTKDKLVSSEVRQPLESLMADRMTEWLEENPAYAKAVIQKVIDAAAAREAAKKARELTRRKGAMDIASLPGKLADCQERDPAKCELFLVEGDSAGGSAKQGRDRKVQAILPLKGKILNVERARFDRIISSKEVGTLIQALGAGIRDEFNIEKLRYHKIVIMTDADVDGAHIRTLLLTFFYRQMPEIIEGGYLYIAQPPLYKVAKGRSEVYLKDDTALENYLVDGGIDALMLETTGGARSGNDLRDLIDHGRRLRALMRYVPRGHNYELVEALALNGALDPALDSAGRAAAGVRAAEWLNAAERALTGGIEAKWTITASDGGYTLEKRWRGVSDHHAIDAAFLASQEGRRLHKLAAEQAETYAHPGRLVKGSSAAAMAADAAALAAAEAADDDAEASDSDLPTASVGKVTPITRPSELLEAIFAHSRKGLAISRYKGLGEMNAEQLWETTLDPSNRSLLRVEAEQADIAHEIFERLMGDEVEPRREFIQTNALSVANLDV</sequence>
<comment type="cofactor">
    <cofactor evidence="11">
        <name>Mg(2+)</name>
        <dbReference type="ChEBI" id="CHEBI:18420"/>
    </cofactor>
    <cofactor evidence="11">
        <name>Mn(2+)</name>
        <dbReference type="ChEBI" id="CHEBI:29035"/>
    </cofactor>
    <cofactor evidence="11">
        <name>Ca(2+)</name>
        <dbReference type="ChEBI" id="CHEBI:29108"/>
    </cofactor>
    <text evidence="11">Binds two Mg(2+) per subunit. The magnesium ions form salt bridges with both the protein and the DNA. Can also accept other divalent metal cations, such as Mn(2+) or Ca(2+).</text>
</comment>
<dbReference type="PRINTS" id="PR00418">
    <property type="entry name" value="TPI2FAMILY"/>
</dbReference>
<dbReference type="AlphaFoldDB" id="A0A246K0H5"/>
<dbReference type="InterPro" id="IPR020568">
    <property type="entry name" value="Ribosomal_Su5_D2-typ_SF"/>
</dbReference>
<dbReference type="RefSeq" id="WP_088439678.1">
    <property type="nucleotide sequence ID" value="NZ_BMMC01000018.1"/>
</dbReference>
<dbReference type="InterPro" id="IPR001241">
    <property type="entry name" value="Topo_IIA"/>
</dbReference>
<keyword evidence="10 11" id="KW-0413">Isomerase</keyword>
<feature type="binding site" evidence="11">
    <location>
        <position position="524"/>
    </location>
    <ligand>
        <name>Mg(2+)</name>
        <dbReference type="ChEBI" id="CHEBI:18420"/>
        <label>2</label>
    </ligand>
</feature>
<evidence type="ECO:0000256" key="3">
    <source>
        <dbReference type="ARBA" id="ARBA00022490"/>
    </source>
</evidence>
<evidence type="ECO:0000313" key="13">
    <source>
        <dbReference type="EMBL" id="OWQ99012.1"/>
    </source>
</evidence>
<dbReference type="CDD" id="cd00822">
    <property type="entry name" value="TopoII_Trans_DNA_gyrase"/>
    <property type="match status" value="1"/>
</dbReference>
<feature type="site" description="Interaction with DNA" evidence="11">
    <location>
        <position position="477"/>
    </location>
</feature>
<dbReference type="PANTHER" id="PTHR45866:SF1">
    <property type="entry name" value="DNA GYRASE SUBUNIT B, MITOCHONDRIAL"/>
    <property type="match status" value="1"/>
</dbReference>